<evidence type="ECO:0000313" key="6">
    <source>
        <dbReference type="Proteomes" id="UP000175669"/>
    </source>
</evidence>
<evidence type="ECO:0000256" key="1">
    <source>
        <dbReference type="ARBA" id="ARBA00023015"/>
    </source>
</evidence>
<dbReference type="GO" id="GO:0003700">
    <property type="term" value="F:DNA-binding transcription factor activity"/>
    <property type="evidence" value="ECO:0007669"/>
    <property type="project" value="InterPro"/>
</dbReference>
<keyword evidence="2" id="KW-0238">DNA-binding</keyword>
<organism evidence="5 6">
    <name type="scientific">Pseudohongiella acticola</name>
    <dbReference type="NCBI Taxonomy" id="1524254"/>
    <lineage>
        <taxon>Bacteria</taxon>
        <taxon>Pseudomonadati</taxon>
        <taxon>Pseudomonadota</taxon>
        <taxon>Gammaproteobacteria</taxon>
        <taxon>Pseudomonadales</taxon>
        <taxon>Pseudohongiellaceae</taxon>
        <taxon>Pseudohongiella</taxon>
    </lineage>
</organism>
<evidence type="ECO:0000256" key="2">
    <source>
        <dbReference type="ARBA" id="ARBA00023125"/>
    </source>
</evidence>
<gene>
    <name evidence="5" type="ORF">PHACT_06995</name>
</gene>
<evidence type="ECO:0000256" key="3">
    <source>
        <dbReference type="ARBA" id="ARBA00023163"/>
    </source>
</evidence>
<evidence type="ECO:0000313" key="5">
    <source>
        <dbReference type="EMBL" id="OFE12919.1"/>
    </source>
</evidence>
<dbReference type="AlphaFoldDB" id="A0A1E8CKG2"/>
<dbReference type="SUPFAM" id="SSF46689">
    <property type="entry name" value="Homeodomain-like"/>
    <property type="match status" value="1"/>
</dbReference>
<feature type="domain" description="HTH araC/xylS-type" evidence="4">
    <location>
        <begin position="130"/>
        <end position="227"/>
    </location>
</feature>
<dbReference type="PANTHER" id="PTHR43280">
    <property type="entry name" value="ARAC-FAMILY TRANSCRIPTIONAL REGULATOR"/>
    <property type="match status" value="1"/>
</dbReference>
<reference evidence="6" key="1">
    <citation type="submission" date="2016-07" db="EMBL/GenBank/DDBJ databases">
        <authorList>
            <person name="Florea S."/>
            <person name="Webb J.S."/>
            <person name="Jaromczyk J."/>
            <person name="Schardl C.L."/>
        </authorList>
    </citation>
    <scope>NUCLEOTIDE SEQUENCE [LARGE SCALE GENOMIC DNA]</scope>
    <source>
        <strain evidence="6">KCTC 42131</strain>
    </source>
</reference>
<dbReference type="PANTHER" id="PTHR43280:SF28">
    <property type="entry name" value="HTH-TYPE TRANSCRIPTIONAL ACTIVATOR RHAS"/>
    <property type="match status" value="1"/>
</dbReference>
<keyword evidence="1" id="KW-0805">Transcription regulation</keyword>
<protein>
    <recommendedName>
        <fullName evidence="4">HTH araC/xylS-type domain-containing protein</fullName>
    </recommendedName>
</protein>
<dbReference type="GO" id="GO:0043565">
    <property type="term" value="F:sequence-specific DNA binding"/>
    <property type="evidence" value="ECO:0007669"/>
    <property type="project" value="InterPro"/>
</dbReference>
<comment type="caution">
    <text evidence="5">The sequence shown here is derived from an EMBL/GenBank/DDBJ whole genome shotgun (WGS) entry which is preliminary data.</text>
</comment>
<dbReference type="EMBL" id="MASR01000001">
    <property type="protein sequence ID" value="OFE12919.1"/>
    <property type="molecule type" value="Genomic_DNA"/>
</dbReference>
<dbReference type="SMART" id="SM00342">
    <property type="entry name" value="HTH_ARAC"/>
    <property type="match status" value="1"/>
</dbReference>
<dbReference type="Gene3D" id="1.10.10.60">
    <property type="entry name" value="Homeodomain-like"/>
    <property type="match status" value="1"/>
</dbReference>
<evidence type="ECO:0000259" key="4">
    <source>
        <dbReference type="PROSITE" id="PS01124"/>
    </source>
</evidence>
<dbReference type="Pfam" id="PF12833">
    <property type="entry name" value="HTH_18"/>
    <property type="match status" value="1"/>
</dbReference>
<sequence>MSSSIRRLSIAVVIAANEPFLFRDDKNREESFQGIILGPTVNDASIRAIDSHITTFDAFITTPTYRDLLHALDGRSSRPLTVAELRSTQQICRENFNKTLNQAEISRLFDSVMYTLCDKNSARALDPRISKVCALVEKHPANEITIKSLADHVHLSDSRLRALFKQEMQCTLSLYIRNVSAWKTVPMLARGMNFTEAAQEAGFHDLSHYHRAVSEITGGPPSNIKDKKFSVSFGFDSN</sequence>
<dbReference type="InterPro" id="IPR009057">
    <property type="entry name" value="Homeodomain-like_sf"/>
</dbReference>
<proteinExistence type="predicted"/>
<dbReference type="InterPro" id="IPR018060">
    <property type="entry name" value="HTH_AraC"/>
</dbReference>
<dbReference type="STRING" id="1524254.PHACT_06995"/>
<accession>A0A1E8CKG2</accession>
<keyword evidence="3" id="KW-0804">Transcription</keyword>
<keyword evidence="6" id="KW-1185">Reference proteome</keyword>
<dbReference type="PROSITE" id="PS01124">
    <property type="entry name" value="HTH_ARAC_FAMILY_2"/>
    <property type="match status" value="1"/>
</dbReference>
<name>A0A1E8CKG2_9GAMM</name>
<dbReference type="RefSeq" id="WP_070116528.1">
    <property type="nucleotide sequence ID" value="NZ_CAXATG010000001.1"/>
</dbReference>
<dbReference type="Proteomes" id="UP000175669">
    <property type="component" value="Unassembled WGS sequence"/>
</dbReference>